<name>A0ABT5U1R7_9MICO</name>
<dbReference type="Gene3D" id="3.90.550.10">
    <property type="entry name" value="Spore Coat Polysaccharide Biosynthesis Protein SpsA, Chain A"/>
    <property type="match status" value="1"/>
</dbReference>
<keyword evidence="3" id="KW-0548">Nucleotidyltransferase</keyword>
<proteinExistence type="predicted"/>
<dbReference type="Proteomes" id="UP001165561">
    <property type="component" value="Unassembled WGS sequence"/>
</dbReference>
<dbReference type="SUPFAM" id="SSF53448">
    <property type="entry name" value="Nucleotide-diphospho-sugar transferases"/>
    <property type="match status" value="1"/>
</dbReference>
<accession>A0ABT5U1R7</accession>
<keyword evidence="4" id="KW-1185">Reference proteome</keyword>
<dbReference type="Pfam" id="PF00483">
    <property type="entry name" value="NTP_transferase"/>
    <property type="match status" value="1"/>
</dbReference>
<dbReference type="PANTHER" id="PTHR46390:SF1">
    <property type="entry name" value="MANNOSE-1-PHOSPHATE GUANYLYLTRANSFERASE"/>
    <property type="match status" value="1"/>
</dbReference>
<organism evidence="3 4">
    <name type="scientific">Georgenia halotolerans</name>
    <dbReference type="NCBI Taxonomy" id="3028317"/>
    <lineage>
        <taxon>Bacteria</taxon>
        <taxon>Bacillati</taxon>
        <taxon>Actinomycetota</taxon>
        <taxon>Actinomycetes</taxon>
        <taxon>Micrococcales</taxon>
        <taxon>Bogoriellaceae</taxon>
        <taxon>Georgenia</taxon>
    </lineage>
</organism>
<sequence length="370" mass="38604">MATDPPLHAIVPAGGAGTRLWPLSRRGAPKFLLDLTGSGRTLLQQTVDRLGPLTGEDGVVVVTGHAHVPMVAAQLPRLRSENLLPEPAPRDSMAAIGLAAAVLRRRHGDVVVGSFAADHVIGDEDAFRTAVQEAVACARAGYLTTIGVEADRPATAFGYIRAGAELGVAGAPSARAVRAFTEKPDAATAQQYLSTGEYRWNAGMFVVRAEVLLEQLAEHRPALHDGLLSVAEAWDTPGRQDVLDRWWPRLERVAIDHAVAEPVAAAGGVAVVPARMGWDDVGDYAALAGLLPRETPGAAAVLGQTGAVLTPGSPDALVAGRAGRTVAVLGIPGAVVVDTGDVLLVTTQEHAQDVRSLVDAVRERGLDELL</sequence>
<protein>
    <submittedName>
        <fullName evidence="3">Mannose-1-phosphate guanylyltransferase</fullName>
    </submittedName>
</protein>
<dbReference type="InterPro" id="IPR029044">
    <property type="entry name" value="Nucleotide-diphossugar_trans"/>
</dbReference>
<keyword evidence="3" id="KW-0808">Transferase</keyword>
<dbReference type="SUPFAM" id="SSF159283">
    <property type="entry name" value="Guanosine diphospho-D-mannose pyrophosphorylase/mannose-6-phosphate isomerase linker domain"/>
    <property type="match status" value="1"/>
</dbReference>
<dbReference type="InterPro" id="IPR049577">
    <property type="entry name" value="GMPP_N"/>
</dbReference>
<reference evidence="3" key="1">
    <citation type="submission" date="2023-02" db="EMBL/GenBank/DDBJ databases">
        <title>Georgenia sp.10Sc9-8, isolated from a soil sample collected from the Taklamakan desert.</title>
        <authorList>
            <person name="Liu S."/>
        </authorList>
    </citation>
    <scope>NUCLEOTIDE SEQUENCE</scope>
    <source>
        <strain evidence="3">10Sc9-8</strain>
    </source>
</reference>
<evidence type="ECO:0000259" key="2">
    <source>
        <dbReference type="Pfam" id="PF22640"/>
    </source>
</evidence>
<dbReference type="Pfam" id="PF22640">
    <property type="entry name" value="ManC_GMP_beta-helix"/>
    <property type="match status" value="1"/>
</dbReference>
<dbReference type="CDD" id="cd02509">
    <property type="entry name" value="GDP-M1P_Guanylyltransferase"/>
    <property type="match status" value="1"/>
</dbReference>
<evidence type="ECO:0000259" key="1">
    <source>
        <dbReference type="Pfam" id="PF00483"/>
    </source>
</evidence>
<dbReference type="InterPro" id="IPR005835">
    <property type="entry name" value="NTP_transferase_dom"/>
</dbReference>
<feature type="domain" description="Nucleotidyl transferase" evidence="1">
    <location>
        <begin position="9"/>
        <end position="287"/>
    </location>
</feature>
<comment type="caution">
    <text evidence="3">The sequence shown here is derived from an EMBL/GenBank/DDBJ whole genome shotgun (WGS) entry which is preliminary data.</text>
</comment>
<evidence type="ECO:0000313" key="3">
    <source>
        <dbReference type="EMBL" id="MDD9207340.1"/>
    </source>
</evidence>
<dbReference type="PANTHER" id="PTHR46390">
    <property type="entry name" value="MANNOSE-1-PHOSPHATE GUANYLYLTRANSFERASE"/>
    <property type="match status" value="1"/>
</dbReference>
<gene>
    <name evidence="3" type="ORF">PU560_12810</name>
</gene>
<dbReference type="InterPro" id="IPR054566">
    <property type="entry name" value="ManC/GMP-like_b-helix"/>
</dbReference>
<dbReference type="GO" id="GO:0016779">
    <property type="term" value="F:nucleotidyltransferase activity"/>
    <property type="evidence" value="ECO:0007669"/>
    <property type="project" value="UniProtKB-KW"/>
</dbReference>
<evidence type="ECO:0000313" key="4">
    <source>
        <dbReference type="Proteomes" id="UP001165561"/>
    </source>
</evidence>
<dbReference type="InterPro" id="IPR051161">
    <property type="entry name" value="Mannose-6P_isomerase_type2"/>
</dbReference>
<feature type="domain" description="MannoseP isomerase/GMP-like beta-helix" evidence="2">
    <location>
        <begin position="316"/>
        <end position="359"/>
    </location>
</feature>
<dbReference type="EMBL" id="JARACI010001087">
    <property type="protein sequence ID" value="MDD9207340.1"/>
    <property type="molecule type" value="Genomic_DNA"/>
</dbReference>